<keyword evidence="5" id="KW-1185">Reference proteome</keyword>
<evidence type="ECO:0000313" key="5">
    <source>
        <dbReference type="Proteomes" id="UP000027981"/>
    </source>
</evidence>
<dbReference type="STRING" id="1343739.PAP_10100"/>
<dbReference type="InterPro" id="IPR000644">
    <property type="entry name" value="CBS_dom"/>
</dbReference>
<keyword evidence="1" id="KW-0677">Repeat</keyword>
<reference evidence="5" key="1">
    <citation type="submission" date="2013-06" db="EMBL/GenBank/DDBJ databases">
        <title>Complete Genome Sequence of Hyperthermophilic Palaeococcus pacificus DY20341T, Isolated from a Deep-Sea Hydrothermal Sediments.</title>
        <authorList>
            <person name="Zeng X."/>
            <person name="Shao Z."/>
        </authorList>
    </citation>
    <scope>NUCLEOTIDE SEQUENCE [LARGE SCALE GENOMIC DNA]</scope>
    <source>
        <strain evidence="5">DY20341</strain>
    </source>
</reference>
<dbReference type="SMART" id="SM00116">
    <property type="entry name" value="CBS"/>
    <property type="match status" value="2"/>
</dbReference>
<dbReference type="SUPFAM" id="SSF54631">
    <property type="entry name" value="CBS-domain pair"/>
    <property type="match status" value="1"/>
</dbReference>
<dbReference type="AlphaFoldDB" id="A0A075LWG8"/>
<organism evidence="4 5">
    <name type="scientific">Palaeococcus pacificus DY20341</name>
    <dbReference type="NCBI Taxonomy" id="1343739"/>
    <lineage>
        <taxon>Archaea</taxon>
        <taxon>Methanobacteriati</taxon>
        <taxon>Methanobacteriota</taxon>
        <taxon>Thermococci</taxon>
        <taxon>Thermococcales</taxon>
        <taxon>Thermococcaceae</taxon>
        <taxon>Palaeococcus</taxon>
    </lineage>
</organism>
<dbReference type="EMBL" id="CP006019">
    <property type="protein sequence ID" value="AIF70392.1"/>
    <property type="molecule type" value="Genomic_DNA"/>
</dbReference>
<evidence type="ECO:0000256" key="1">
    <source>
        <dbReference type="ARBA" id="ARBA00022737"/>
    </source>
</evidence>
<dbReference type="Pfam" id="PF00571">
    <property type="entry name" value="CBS"/>
    <property type="match status" value="2"/>
</dbReference>
<proteinExistence type="predicted"/>
<sequence>MEKAGDKLEKTAKAKTKKMQIIVGKRRHVQLEKRKEMSHNIKYISKVPVKLVMDKDFLKVHPEDSLVELVGKLRGEETSAVVVDDEGKLLGFITAKDLLKFFAPLHRHTVIGLGLLKRYSLTRASYVRDIMITKPITITIDDYLDHAIKLMVETGKHHLPVVDKEKRVHGVLEVKDIVRLIRIVSL</sequence>
<accession>A0A075LWG8</accession>
<dbReference type="InterPro" id="IPR051462">
    <property type="entry name" value="CBS_domain-containing"/>
</dbReference>
<dbReference type="PROSITE" id="PS51371">
    <property type="entry name" value="CBS"/>
    <property type="match status" value="2"/>
</dbReference>
<evidence type="ECO:0000256" key="2">
    <source>
        <dbReference type="PROSITE-ProRule" id="PRU00703"/>
    </source>
</evidence>
<dbReference type="KEGG" id="ppac:PAP_10100"/>
<feature type="domain" description="CBS" evidence="3">
    <location>
        <begin position="131"/>
        <end position="186"/>
    </location>
</feature>
<dbReference type="PANTHER" id="PTHR48108">
    <property type="entry name" value="CBS DOMAIN-CONTAINING PROTEIN CBSX2, CHLOROPLASTIC"/>
    <property type="match status" value="1"/>
</dbReference>
<protein>
    <recommendedName>
        <fullName evidence="3">CBS domain-containing protein</fullName>
    </recommendedName>
</protein>
<evidence type="ECO:0000313" key="4">
    <source>
        <dbReference type="EMBL" id="AIF70392.1"/>
    </source>
</evidence>
<dbReference type="Gene3D" id="3.10.580.10">
    <property type="entry name" value="CBS-domain"/>
    <property type="match status" value="1"/>
</dbReference>
<dbReference type="Proteomes" id="UP000027981">
    <property type="component" value="Chromosome"/>
</dbReference>
<name>A0A075LWG8_9EURY</name>
<dbReference type="InterPro" id="IPR046342">
    <property type="entry name" value="CBS_dom_sf"/>
</dbReference>
<reference evidence="4 5" key="2">
    <citation type="journal article" date="2015" name="Genome Announc.">
        <title>Complete Genome Sequence of Hyperthermophilic Piezophilic Archaeon Palaeococcus pacificus DY20341T, Isolated from Deep-Sea Hydrothermal Sediments.</title>
        <authorList>
            <person name="Zeng X."/>
            <person name="Jebbar M."/>
            <person name="Shao Z."/>
        </authorList>
    </citation>
    <scope>NUCLEOTIDE SEQUENCE [LARGE SCALE GENOMIC DNA]</scope>
    <source>
        <strain evidence="4 5">DY20341</strain>
    </source>
</reference>
<keyword evidence="2" id="KW-0129">CBS domain</keyword>
<evidence type="ECO:0000259" key="3">
    <source>
        <dbReference type="PROSITE" id="PS51371"/>
    </source>
</evidence>
<gene>
    <name evidence="4" type="ORF">PAP_10100</name>
</gene>
<dbReference type="HOGENOM" id="CLU_040681_10_0_2"/>
<dbReference type="PANTHER" id="PTHR48108:SF26">
    <property type="entry name" value="CBS DOMAIN-CONTAINING PROTEIN DDB_G0289609"/>
    <property type="match status" value="1"/>
</dbReference>
<feature type="domain" description="CBS" evidence="3">
    <location>
        <begin position="53"/>
        <end position="110"/>
    </location>
</feature>
<dbReference type="eggNOG" id="arCOG00606">
    <property type="taxonomic scope" value="Archaea"/>
</dbReference>